<dbReference type="RefSeq" id="WP_133998390.1">
    <property type="nucleotide sequence ID" value="NZ_SODV01000002.1"/>
</dbReference>
<comment type="caution">
    <text evidence="2">The sequence shown here is derived from an EMBL/GenBank/DDBJ whole genome shotgun (WGS) entry which is preliminary data.</text>
</comment>
<accession>A0A4R8DH18</accession>
<dbReference type="Proteomes" id="UP000294498">
    <property type="component" value="Unassembled WGS sequence"/>
</dbReference>
<dbReference type="OrthoDB" id="678622at2"/>
<dbReference type="AlphaFoldDB" id="A0A4R8DH18"/>
<protein>
    <submittedName>
        <fullName evidence="2">Uncharacterized protein</fullName>
    </submittedName>
</protein>
<sequence length="298" mass="33959">MKLLLLIACTLLSTVTLAQKLKPFDGYFQSPQNKDLVVRFTSTDSLLVAKLMWNNGEMHLVPDTGWSFVSKETGDEGHIHLVFHKDPVTGVADRVNVGGNGEWTRIKDYHPVEKKEMAHTPDQLKRFEGLYQFQEDPTRFVQLMVKGNELVLKQHWDGREIPFVPETELAFFSRQIPQFNLSFTKDPQGNITELLAFGRDRWIKTQNPTLSSAQLQSYEGQFQSADDPDNQIQLVATDKGLKVVQLWDKKEVPLLPLTDTYFNNEALSFPLNIIKDPATGTIKQVKVLGDQLFNKVSR</sequence>
<reference evidence="2 3" key="1">
    <citation type="submission" date="2019-03" db="EMBL/GenBank/DDBJ databases">
        <title>Genomic Encyclopedia of Type Strains, Phase IV (KMG-IV): sequencing the most valuable type-strain genomes for metagenomic binning, comparative biology and taxonomic classification.</title>
        <authorList>
            <person name="Goeker M."/>
        </authorList>
    </citation>
    <scope>NUCLEOTIDE SEQUENCE [LARGE SCALE GENOMIC DNA]</scope>
    <source>
        <strain evidence="2 3">DSM 100059</strain>
    </source>
</reference>
<keyword evidence="1" id="KW-0732">Signal</keyword>
<gene>
    <name evidence="2" type="ORF">EDB95_4819</name>
</gene>
<evidence type="ECO:0000313" key="2">
    <source>
        <dbReference type="EMBL" id="TDW96983.1"/>
    </source>
</evidence>
<dbReference type="EMBL" id="SODV01000002">
    <property type="protein sequence ID" value="TDW96983.1"/>
    <property type="molecule type" value="Genomic_DNA"/>
</dbReference>
<organism evidence="2 3">
    <name type="scientific">Dinghuibacter silviterrae</name>
    <dbReference type="NCBI Taxonomy" id="1539049"/>
    <lineage>
        <taxon>Bacteria</taxon>
        <taxon>Pseudomonadati</taxon>
        <taxon>Bacteroidota</taxon>
        <taxon>Chitinophagia</taxon>
        <taxon>Chitinophagales</taxon>
        <taxon>Chitinophagaceae</taxon>
        <taxon>Dinghuibacter</taxon>
    </lineage>
</organism>
<keyword evidence="3" id="KW-1185">Reference proteome</keyword>
<feature type="chain" id="PRO_5020344151" evidence="1">
    <location>
        <begin position="19"/>
        <end position="298"/>
    </location>
</feature>
<proteinExistence type="predicted"/>
<evidence type="ECO:0000313" key="3">
    <source>
        <dbReference type="Proteomes" id="UP000294498"/>
    </source>
</evidence>
<name>A0A4R8DH18_9BACT</name>
<feature type="signal peptide" evidence="1">
    <location>
        <begin position="1"/>
        <end position="18"/>
    </location>
</feature>
<evidence type="ECO:0000256" key="1">
    <source>
        <dbReference type="SAM" id="SignalP"/>
    </source>
</evidence>